<dbReference type="AlphaFoldDB" id="A0AAV6L0S8"/>
<dbReference type="InterPro" id="IPR041469">
    <property type="entry name" value="Subtilisin-like_FN3"/>
</dbReference>
<accession>A0AAV6L0S8</accession>
<name>A0AAV6L0S8_9ERIC</name>
<organism evidence="2 3">
    <name type="scientific">Rhododendron griersonianum</name>
    <dbReference type="NCBI Taxonomy" id="479676"/>
    <lineage>
        <taxon>Eukaryota</taxon>
        <taxon>Viridiplantae</taxon>
        <taxon>Streptophyta</taxon>
        <taxon>Embryophyta</taxon>
        <taxon>Tracheophyta</taxon>
        <taxon>Spermatophyta</taxon>
        <taxon>Magnoliopsida</taxon>
        <taxon>eudicotyledons</taxon>
        <taxon>Gunneridae</taxon>
        <taxon>Pentapetalae</taxon>
        <taxon>asterids</taxon>
        <taxon>Ericales</taxon>
        <taxon>Ericaceae</taxon>
        <taxon>Ericoideae</taxon>
        <taxon>Rhodoreae</taxon>
        <taxon>Rhododendron</taxon>
    </lineage>
</organism>
<dbReference type="Pfam" id="PF17766">
    <property type="entry name" value="fn3_6"/>
    <property type="match status" value="1"/>
</dbReference>
<dbReference type="Gene3D" id="2.60.40.2310">
    <property type="match status" value="1"/>
</dbReference>
<evidence type="ECO:0000313" key="2">
    <source>
        <dbReference type="EMBL" id="KAG5557889.1"/>
    </source>
</evidence>
<evidence type="ECO:0000313" key="3">
    <source>
        <dbReference type="Proteomes" id="UP000823749"/>
    </source>
</evidence>
<gene>
    <name evidence="2" type="ORF">RHGRI_007958</name>
</gene>
<keyword evidence="3" id="KW-1185">Reference proteome</keyword>
<feature type="domain" description="Subtilisin-like protease fibronectin type-III" evidence="1">
    <location>
        <begin position="2"/>
        <end position="64"/>
    </location>
</feature>
<reference evidence="2" key="1">
    <citation type="submission" date="2020-08" db="EMBL/GenBank/DDBJ databases">
        <title>Plant Genome Project.</title>
        <authorList>
            <person name="Zhang R.-G."/>
        </authorList>
    </citation>
    <scope>NUCLEOTIDE SEQUENCE</scope>
    <source>
        <strain evidence="2">WSP0</strain>
        <tissue evidence="2">Leaf</tissue>
    </source>
</reference>
<evidence type="ECO:0000259" key="1">
    <source>
        <dbReference type="Pfam" id="PF17766"/>
    </source>
</evidence>
<sequence>MNVGSPVSTYKVTVVPPPRLTAKIEPSAMSFKAVGQKQEFVLTLSGAINGNGNVMSGYLVWDDGLNRGIIRRCWILLEWCATVVMGWKLVTDAVARGKGIALSSAVFHGNTIN</sequence>
<dbReference type="EMBL" id="JACTNZ010000003">
    <property type="protein sequence ID" value="KAG5557889.1"/>
    <property type="molecule type" value="Genomic_DNA"/>
</dbReference>
<comment type="caution">
    <text evidence="2">The sequence shown here is derived from an EMBL/GenBank/DDBJ whole genome shotgun (WGS) entry which is preliminary data.</text>
</comment>
<protein>
    <recommendedName>
        <fullName evidence="1">Subtilisin-like protease fibronectin type-III domain-containing protein</fullName>
    </recommendedName>
</protein>
<proteinExistence type="predicted"/>
<dbReference type="Proteomes" id="UP000823749">
    <property type="component" value="Chromosome 3"/>
</dbReference>